<dbReference type="AlphaFoldDB" id="A0A4R2S4U1"/>
<comment type="caution">
    <text evidence="1">The sequence shown here is derived from an EMBL/GenBank/DDBJ whole genome shotgun (WGS) entry which is preliminary data.</text>
</comment>
<dbReference type="Proteomes" id="UP000294746">
    <property type="component" value="Unassembled WGS sequence"/>
</dbReference>
<dbReference type="RefSeq" id="WP_165873734.1">
    <property type="nucleotide sequence ID" value="NZ_SLXV01000025.1"/>
</dbReference>
<reference evidence="1 2" key="1">
    <citation type="submission" date="2019-03" db="EMBL/GenBank/DDBJ databases">
        <title>Genomic Encyclopedia of Type Strains, Phase IV (KMG-IV): sequencing the most valuable type-strain genomes for metagenomic binning, comparative biology and taxonomic classification.</title>
        <authorList>
            <person name="Goeker M."/>
        </authorList>
    </citation>
    <scope>NUCLEOTIDE SEQUENCE [LARGE SCALE GENOMIC DNA]</scope>
    <source>
        <strain evidence="1 2">DSM 46831</strain>
    </source>
</reference>
<keyword evidence="2" id="KW-1185">Reference proteome</keyword>
<sequence length="55" mass="6353">MKEPRKLEQTKYNAEFSNELLGMQEAEEENFVQAAINRAYSQSGDVDEAEQERAE</sequence>
<gene>
    <name evidence="1" type="ORF">EDD57_12515</name>
</gene>
<evidence type="ECO:0000313" key="2">
    <source>
        <dbReference type="Proteomes" id="UP000294746"/>
    </source>
</evidence>
<organism evidence="1 2">
    <name type="scientific">Baia soyae</name>
    <dbReference type="NCBI Taxonomy" id="1544746"/>
    <lineage>
        <taxon>Bacteria</taxon>
        <taxon>Bacillati</taxon>
        <taxon>Bacillota</taxon>
        <taxon>Bacilli</taxon>
        <taxon>Bacillales</taxon>
        <taxon>Thermoactinomycetaceae</taxon>
        <taxon>Baia</taxon>
    </lineage>
</organism>
<evidence type="ECO:0000313" key="1">
    <source>
        <dbReference type="EMBL" id="TCP66265.1"/>
    </source>
</evidence>
<name>A0A4R2S4U1_9BACL</name>
<protein>
    <submittedName>
        <fullName evidence="1">Uncharacterized protein</fullName>
    </submittedName>
</protein>
<dbReference type="EMBL" id="SLXV01000025">
    <property type="protein sequence ID" value="TCP66265.1"/>
    <property type="molecule type" value="Genomic_DNA"/>
</dbReference>
<proteinExistence type="predicted"/>
<accession>A0A4R2S4U1</accession>